<dbReference type="InterPro" id="IPR012334">
    <property type="entry name" value="Pectin_lyas_fold"/>
</dbReference>
<evidence type="ECO:0000256" key="1">
    <source>
        <dbReference type="ARBA" id="ARBA00004906"/>
    </source>
</evidence>
<dbReference type="SMART" id="SM00710">
    <property type="entry name" value="PbH1"/>
    <property type="match status" value="9"/>
</dbReference>
<dbReference type="InterPro" id="IPR011050">
    <property type="entry name" value="Pectin_lyase_fold/virulence"/>
</dbReference>
<dbReference type="NCBIfam" id="TIGR04247">
    <property type="entry name" value="NosD_copper_fam"/>
    <property type="match status" value="1"/>
</dbReference>
<accession>A0A2A8CUA7</accession>
<reference evidence="6 7" key="1">
    <citation type="submission" date="2017-10" db="EMBL/GenBank/DDBJ databases">
        <title>Draft genome of Longibacter Salinarum.</title>
        <authorList>
            <person name="Goh K.M."/>
            <person name="Shamsir M.S."/>
            <person name="Lim S.W."/>
        </authorList>
    </citation>
    <scope>NUCLEOTIDE SEQUENCE [LARGE SCALE GENOMIC DNA]</scope>
    <source>
        <strain evidence="6 7">KCTC 52045</strain>
    </source>
</reference>
<comment type="caution">
    <text evidence="6">The sequence shown here is derived from an EMBL/GenBank/DDBJ whole genome shotgun (WGS) entry which is preliminary data.</text>
</comment>
<comment type="pathway">
    <text evidence="1">Protein modification; protein ubiquitination.</text>
</comment>
<dbReference type="InterPro" id="IPR006633">
    <property type="entry name" value="Carb-bd_sugar_hydrolysis-dom"/>
</dbReference>
<evidence type="ECO:0000313" key="6">
    <source>
        <dbReference type="EMBL" id="PEN11334.1"/>
    </source>
</evidence>
<dbReference type="EMBL" id="PDEQ01000010">
    <property type="protein sequence ID" value="PEN11334.1"/>
    <property type="molecule type" value="Genomic_DNA"/>
</dbReference>
<dbReference type="InterPro" id="IPR051550">
    <property type="entry name" value="SCF-Subunits/Alg-Epimerases"/>
</dbReference>
<keyword evidence="3" id="KW-0833">Ubl conjugation pathway</keyword>
<dbReference type="SMART" id="SM00722">
    <property type="entry name" value="CASH"/>
    <property type="match status" value="2"/>
</dbReference>
<keyword evidence="7" id="KW-1185">Reference proteome</keyword>
<dbReference type="NCBIfam" id="TIGR03804">
    <property type="entry name" value="para_beta_helix"/>
    <property type="match status" value="3"/>
</dbReference>
<evidence type="ECO:0000256" key="4">
    <source>
        <dbReference type="SAM" id="SignalP"/>
    </source>
</evidence>
<feature type="domain" description="Carbohydrate-binding/sugar hydrolysis" evidence="5">
    <location>
        <begin position="229"/>
        <end position="367"/>
    </location>
</feature>
<dbReference type="OrthoDB" id="9767990at2"/>
<dbReference type="PANTHER" id="PTHR22990:SF15">
    <property type="entry name" value="F-BOX ONLY PROTEIN 10"/>
    <property type="match status" value="1"/>
</dbReference>
<dbReference type="Proteomes" id="UP000220102">
    <property type="component" value="Unassembled WGS sequence"/>
</dbReference>
<dbReference type="AlphaFoldDB" id="A0A2A8CUA7"/>
<evidence type="ECO:0000256" key="2">
    <source>
        <dbReference type="ARBA" id="ARBA00022737"/>
    </source>
</evidence>
<dbReference type="RefSeq" id="WP_098078517.1">
    <property type="nucleotide sequence ID" value="NZ_PDEQ01000010.1"/>
</dbReference>
<protein>
    <submittedName>
        <fullName evidence="6">Nitrous oxide reductase</fullName>
    </submittedName>
</protein>
<gene>
    <name evidence="6" type="ORF">CRI94_16235</name>
</gene>
<evidence type="ECO:0000259" key="5">
    <source>
        <dbReference type="SMART" id="SM00722"/>
    </source>
</evidence>
<dbReference type="PANTHER" id="PTHR22990">
    <property type="entry name" value="F-BOX ONLY PROTEIN"/>
    <property type="match status" value="1"/>
</dbReference>
<dbReference type="InterPro" id="IPR022441">
    <property type="entry name" value="Para_beta_helix_rpt-2"/>
</dbReference>
<feature type="signal peptide" evidence="4">
    <location>
        <begin position="1"/>
        <end position="27"/>
    </location>
</feature>
<sequence length="426" mass="47718">MRRCFPDIRAAIALLAAAVLLVGPAQAQPTPQTLTVSPDGPIRTISKAIKQARPGAHITVRPGTYREPTIVIETPGLTLEGTGRPVIDGEEDRQLIHVRADSVTIRGLDLRNVGTSFTEDRAAIKVEQSRGCVIENNRLDNAFFGIWIGKSEGCRIAGNELQAYQDRESMAGNGIQLWYSRDMTIENNTVRGHRDGIYFEFVEESTVTNNHSEDNLRYGLHFMYSDHCRYENNLFRENGAGVAVMFTRHVEMIGNRFVRNWGSAAYGLLLKDIYDSTISGNEFIENTIGVYSENSTRVEVTGNTFRNNGWGAKVLANSQDNLFAQNNFIGNSFDVTTNSQQNPNTFRGNYWSAYTGYDLDRDGVGDVPYRPVRLFAYLIEKNEPSIILMRSLFVDLLDAAERVVPTITPETLVDARPSMHRLPLRP</sequence>
<dbReference type="InterPro" id="IPR006626">
    <property type="entry name" value="PbH1"/>
</dbReference>
<evidence type="ECO:0000313" key="7">
    <source>
        <dbReference type="Proteomes" id="UP000220102"/>
    </source>
</evidence>
<dbReference type="Pfam" id="PF05048">
    <property type="entry name" value="NosD"/>
    <property type="match status" value="1"/>
</dbReference>
<dbReference type="InterPro" id="IPR007742">
    <property type="entry name" value="NosD_dom"/>
</dbReference>
<evidence type="ECO:0000256" key="3">
    <source>
        <dbReference type="ARBA" id="ARBA00022786"/>
    </source>
</evidence>
<feature type="domain" description="Carbohydrate-binding/sugar hydrolysis" evidence="5">
    <location>
        <begin position="60"/>
        <end position="200"/>
    </location>
</feature>
<proteinExistence type="predicted"/>
<dbReference type="SUPFAM" id="SSF51126">
    <property type="entry name" value="Pectin lyase-like"/>
    <property type="match status" value="1"/>
</dbReference>
<keyword evidence="4" id="KW-0732">Signal</keyword>
<organism evidence="6 7">
    <name type="scientific">Longibacter salinarum</name>
    <dbReference type="NCBI Taxonomy" id="1850348"/>
    <lineage>
        <taxon>Bacteria</taxon>
        <taxon>Pseudomonadati</taxon>
        <taxon>Rhodothermota</taxon>
        <taxon>Rhodothermia</taxon>
        <taxon>Rhodothermales</taxon>
        <taxon>Salisaetaceae</taxon>
        <taxon>Longibacter</taxon>
    </lineage>
</organism>
<dbReference type="InterPro" id="IPR026464">
    <property type="entry name" value="NosD_copper_fam"/>
</dbReference>
<name>A0A2A8CUA7_9BACT</name>
<dbReference type="Gene3D" id="2.160.20.10">
    <property type="entry name" value="Single-stranded right-handed beta-helix, Pectin lyase-like"/>
    <property type="match status" value="2"/>
</dbReference>
<feature type="chain" id="PRO_5012676252" evidence="4">
    <location>
        <begin position="28"/>
        <end position="426"/>
    </location>
</feature>
<keyword evidence="2" id="KW-0677">Repeat</keyword>